<dbReference type="EnsemblMetazoa" id="HelroT170200">
    <property type="protein sequence ID" value="HelroP170200"/>
    <property type="gene ID" value="HelroG170200"/>
</dbReference>
<organism evidence="3 4">
    <name type="scientific">Helobdella robusta</name>
    <name type="common">Californian leech</name>
    <dbReference type="NCBI Taxonomy" id="6412"/>
    <lineage>
        <taxon>Eukaryota</taxon>
        <taxon>Metazoa</taxon>
        <taxon>Spiralia</taxon>
        <taxon>Lophotrochozoa</taxon>
        <taxon>Annelida</taxon>
        <taxon>Clitellata</taxon>
        <taxon>Hirudinea</taxon>
        <taxon>Rhynchobdellida</taxon>
        <taxon>Glossiphoniidae</taxon>
        <taxon>Helobdella</taxon>
    </lineage>
</organism>
<evidence type="ECO:0000256" key="1">
    <source>
        <dbReference type="SAM" id="MobiDB-lite"/>
    </source>
</evidence>
<dbReference type="RefSeq" id="XP_009014281.1">
    <property type="nucleotide sequence ID" value="XM_009016033.1"/>
</dbReference>
<dbReference type="EMBL" id="KB096183">
    <property type="protein sequence ID" value="ESO07670.1"/>
    <property type="molecule type" value="Genomic_DNA"/>
</dbReference>
<reference evidence="2 4" key="2">
    <citation type="journal article" date="2013" name="Nature">
        <title>Insights into bilaterian evolution from three spiralian genomes.</title>
        <authorList>
            <person name="Simakov O."/>
            <person name="Marletaz F."/>
            <person name="Cho S.J."/>
            <person name="Edsinger-Gonzales E."/>
            <person name="Havlak P."/>
            <person name="Hellsten U."/>
            <person name="Kuo D.H."/>
            <person name="Larsson T."/>
            <person name="Lv J."/>
            <person name="Arendt D."/>
            <person name="Savage R."/>
            <person name="Osoegawa K."/>
            <person name="de Jong P."/>
            <person name="Grimwood J."/>
            <person name="Chapman J.A."/>
            <person name="Shapiro H."/>
            <person name="Aerts A."/>
            <person name="Otillar R.P."/>
            <person name="Terry A.Y."/>
            <person name="Boore J.L."/>
            <person name="Grigoriev I.V."/>
            <person name="Lindberg D.R."/>
            <person name="Seaver E.C."/>
            <person name="Weisblat D.A."/>
            <person name="Putnam N.H."/>
            <person name="Rokhsar D.S."/>
        </authorList>
    </citation>
    <scope>NUCLEOTIDE SEQUENCE</scope>
</reference>
<protein>
    <submittedName>
        <fullName evidence="2 3">Uncharacterized protein</fullName>
    </submittedName>
</protein>
<dbReference type="CTD" id="20203120"/>
<sequence>MTSQEESQMVSDGIVKWRRKLPEVDSAVANEKFERLMERNRNWVEQRKISFQQNENHRYFQVHLDEKRNIFGQQKSFSYESEHYPKMRQINIRPTEAQAASHKKPTLVDRRVMLIENKRKSYSLDENVPANCTTQTNNLCESRSRGRDEPNRPINTAYNPPSARDTPIQSRYNYSQEVNIDRRYSEAIKNIEPPLYAKSPTQNVIQRSTAAEKQRHSMVKPQNKRLVMLHDMKALNDNDDNLNGNQFKSEIIKTREELIAEKNKMLKKRISCRLPLSKLLSKFRMERVKK</sequence>
<dbReference type="GeneID" id="20203120"/>
<reference evidence="3" key="3">
    <citation type="submission" date="2015-06" db="UniProtKB">
        <authorList>
            <consortium name="EnsemblMetazoa"/>
        </authorList>
    </citation>
    <scope>IDENTIFICATION</scope>
</reference>
<accession>T1F2S1</accession>
<feature type="compositionally biased region" description="Basic and acidic residues" evidence="1">
    <location>
        <begin position="142"/>
        <end position="151"/>
    </location>
</feature>
<evidence type="ECO:0000313" key="2">
    <source>
        <dbReference type="EMBL" id="ESO07670.1"/>
    </source>
</evidence>
<evidence type="ECO:0000313" key="3">
    <source>
        <dbReference type="EnsemblMetazoa" id="HelroP170200"/>
    </source>
</evidence>
<feature type="region of interest" description="Disordered" evidence="1">
    <location>
        <begin position="135"/>
        <end position="168"/>
    </location>
</feature>
<dbReference type="KEGG" id="hro:HELRODRAFT_170200"/>
<name>T1F2S1_HELRO</name>
<dbReference type="Proteomes" id="UP000015101">
    <property type="component" value="Unassembled WGS sequence"/>
</dbReference>
<dbReference type="InParanoid" id="T1F2S1"/>
<evidence type="ECO:0000313" key="4">
    <source>
        <dbReference type="Proteomes" id="UP000015101"/>
    </source>
</evidence>
<proteinExistence type="predicted"/>
<dbReference type="HOGENOM" id="CLU_960688_0_0_1"/>
<reference evidence="4" key="1">
    <citation type="submission" date="2012-12" db="EMBL/GenBank/DDBJ databases">
        <authorList>
            <person name="Hellsten U."/>
            <person name="Grimwood J."/>
            <person name="Chapman J.A."/>
            <person name="Shapiro H."/>
            <person name="Aerts A."/>
            <person name="Otillar R.P."/>
            <person name="Terry A.Y."/>
            <person name="Boore J.L."/>
            <person name="Simakov O."/>
            <person name="Marletaz F."/>
            <person name="Cho S.-J."/>
            <person name="Edsinger-Gonzales E."/>
            <person name="Havlak P."/>
            <person name="Kuo D.-H."/>
            <person name="Larsson T."/>
            <person name="Lv J."/>
            <person name="Arendt D."/>
            <person name="Savage R."/>
            <person name="Osoegawa K."/>
            <person name="de Jong P."/>
            <person name="Lindberg D.R."/>
            <person name="Seaver E.C."/>
            <person name="Weisblat D.A."/>
            <person name="Putnam N.H."/>
            <person name="Grigoriev I.V."/>
            <person name="Rokhsar D.S."/>
        </authorList>
    </citation>
    <scope>NUCLEOTIDE SEQUENCE</scope>
</reference>
<gene>
    <name evidence="3" type="primary">20203120</name>
    <name evidence="2" type="ORF">HELRODRAFT_170200</name>
</gene>
<dbReference type="AlphaFoldDB" id="T1F2S1"/>
<dbReference type="EMBL" id="AMQM01003487">
    <property type="status" value="NOT_ANNOTATED_CDS"/>
    <property type="molecule type" value="Genomic_DNA"/>
</dbReference>
<keyword evidence="4" id="KW-1185">Reference proteome</keyword>